<proteinExistence type="predicted"/>
<evidence type="ECO:0000313" key="1">
    <source>
        <dbReference type="EMBL" id="RKO83995.1"/>
    </source>
</evidence>
<accession>A0A4P9VYG3</accession>
<dbReference type="EMBL" id="ML000615">
    <property type="protein sequence ID" value="RKO83995.1"/>
    <property type="molecule type" value="Genomic_DNA"/>
</dbReference>
<keyword evidence="2" id="KW-1185">Reference proteome</keyword>
<name>A0A4P9VYG3_9FUNG</name>
<evidence type="ECO:0000313" key="2">
    <source>
        <dbReference type="Proteomes" id="UP000269721"/>
    </source>
</evidence>
<reference evidence="2" key="1">
    <citation type="journal article" date="2018" name="Nat. Microbiol.">
        <title>Leveraging single-cell genomics to expand the fungal tree of life.</title>
        <authorList>
            <person name="Ahrendt S.R."/>
            <person name="Quandt C.A."/>
            <person name="Ciobanu D."/>
            <person name="Clum A."/>
            <person name="Salamov A."/>
            <person name="Andreopoulos B."/>
            <person name="Cheng J.F."/>
            <person name="Woyke T."/>
            <person name="Pelin A."/>
            <person name="Henrissat B."/>
            <person name="Reynolds N.K."/>
            <person name="Benny G.L."/>
            <person name="Smith M.E."/>
            <person name="James T.Y."/>
            <person name="Grigoriev I.V."/>
        </authorList>
    </citation>
    <scope>NUCLEOTIDE SEQUENCE [LARGE SCALE GENOMIC DNA]</scope>
</reference>
<dbReference type="Proteomes" id="UP000269721">
    <property type="component" value="Unassembled WGS sequence"/>
</dbReference>
<organism evidence="1 2">
    <name type="scientific">Blyttiomyces helicus</name>
    <dbReference type="NCBI Taxonomy" id="388810"/>
    <lineage>
        <taxon>Eukaryota</taxon>
        <taxon>Fungi</taxon>
        <taxon>Fungi incertae sedis</taxon>
        <taxon>Chytridiomycota</taxon>
        <taxon>Chytridiomycota incertae sedis</taxon>
        <taxon>Chytridiomycetes</taxon>
        <taxon>Chytridiomycetes incertae sedis</taxon>
        <taxon>Blyttiomyces</taxon>
    </lineage>
</organism>
<protein>
    <submittedName>
        <fullName evidence="1">Uncharacterized protein</fullName>
    </submittedName>
</protein>
<dbReference type="AlphaFoldDB" id="A0A4P9VYG3"/>
<gene>
    <name evidence="1" type="ORF">BDK51DRAFT_30194</name>
</gene>
<sequence length="210" mass="23488">MFKLINIEVASIDRNGMRDKISPASYTSSKKRWFGVGFVKDDGLMAGFMKDDGRWISRSGQSLFLTFSDSVGVLIVAVGCRGRDAHKIAPCMHRQGYKSHMTFQHLWNCELQPPGNDPAPKTWNSFTKRWHQAEMSSLWTGWGGERGEVPVCPLPRNIRGDVDLAFLSFPSQCTFPLESLRSTFVKRDGKVGAHLDGLDTPYHIGDLLGP</sequence>